<reference evidence="1" key="1">
    <citation type="submission" date="2018-11" db="EMBL/GenBank/DDBJ databases">
        <authorList>
            <consortium name="Genoscope - CEA"/>
            <person name="William W."/>
        </authorList>
    </citation>
    <scope>NUCLEOTIDE SEQUENCE [LARGE SCALE GENOMIC DNA]</scope>
    <source>
        <strain evidence="1">T9AD</strain>
    </source>
</reference>
<dbReference type="SUPFAM" id="SSF56524">
    <property type="entry name" value="Oxidoreductase molybdopterin-binding domain"/>
    <property type="match status" value="1"/>
</dbReference>
<evidence type="ECO:0000313" key="1">
    <source>
        <dbReference type="EMBL" id="VDN65904.1"/>
    </source>
</evidence>
<proteinExistence type="predicted"/>
<gene>
    <name evidence="1" type="ORF">POT9AD_4929</name>
</gene>
<accession>A0A653BB68</accession>
<dbReference type="AlphaFoldDB" id="A0A653BB68"/>
<name>A0A653BB68_ECTOL</name>
<sequence length="156" mass="18429">MYCVTFFCLTAVKAEPVPYPQDRPALRLYLADGRQQSFTLHQLQRFPQSTIRLRDATGKEQVWVGVSLPWLLQSMDEETHDRPVYTRSLNHYSVVIPAADIRRYQPLIAYQRDGQFLSIRDLGPLYLIYPLDDYPELHQQVFYNRSIWQLSEIHVE</sequence>
<protein>
    <submittedName>
        <fullName evidence="1">Uncharacterized protein</fullName>
    </submittedName>
</protein>
<dbReference type="EMBL" id="LR130779">
    <property type="protein sequence ID" value="VDN65904.1"/>
    <property type="molecule type" value="Genomic_DNA"/>
</dbReference>
<organism evidence="1">
    <name type="scientific">Ectopseudomonas oleovorans</name>
    <name type="common">Pseudomonas oleovorans</name>
    <dbReference type="NCBI Taxonomy" id="301"/>
    <lineage>
        <taxon>Bacteria</taxon>
        <taxon>Pseudomonadati</taxon>
        <taxon>Pseudomonadota</taxon>
        <taxon>Gammaproteobacteria</taxon>
        <taxon>Pseudomonadales</taxon>
        <taxon>Pseudomonadaceae</taxon>
        <taxon>Ectopseudomonas</taxon>
    </lineage>
</organism>
<dbReference type="Gene3D" id="3.90.420.10">
    <property type="entry name" value="Oxidoreductase, molybdopterin-binding domain"/>
    <property type="match status" value="1"/>
</dbReference>
<dbReference type="InterPro" id="IPR036374">
    <property type="entry name" value="OxRdtase_Mopterin-bd_sf"/>
</dbReference>